<dbReference type="Gene3D" id="3.30.2400.10">
    <property type="entry name" value="Major capsid protein gp5"/>
    <property type="match status" value="1"/>
</dbReference>
<accession>A0A6J5RN57</accession>
<dbReference type="EMBL" id="LR797284">
    <property type="protein sequence ID" value="CAB4198880.1"/>
    <property type="molecule type" value="Genomic_DNA"/>
</dbReference>
<feature type="domain" description="Phage capsid-like C-terminal" evidence="3">
    <location>
        <begin position="2"/>
        <end position="223"/>
    </location>
</feature>
<comment type="subcellular location">
    <subcellularLocation>
        <location evidence="1">Virion</location>
    </subcellularLocation>
</comment>
<dbReference type="GO" id="GO:0044423">
    <property type="term" value="C:virion component"/>
    <property type="evidence" value="ECO:0007669"/>
    <property type="project" value="UniProtKB-KW"/>
</dbReference>
<evidence type="ECO:0000313" key="4">
    <source>
        <dbReference type="EMBL" id="CAB4198880.1"/>
    </source>
</evidence>
<evidence type="ECO:0000256" key="1">
    <source>
        <dbReference type="ARBA" id="ARBA00004328"/>
    </source>
</evidence>
<dbReference type="InterPro" id="IPR054612">
    <property type="entry name" value="Phage_capsid-like_C"/>
</dbReference>
<sequence>YITKGRTGSAAYVWVNKKNPLGAAGFIGPGVAKPGISFELATETSNAKKIAVSDKVATELLQDIPGMASYIQQELAYQLKAKMNTTLMTGASSSTVPAGIQTLSTTFTLTTIATANPGNWDAIVALVAQLRSGNLMGPVTVFMNPVDYANMKLHKAASQGQLFIPSESGATIVEDNNIAVGYIQAAILPYYRILIYQDFTVAFGWENDDFTKNLVTTIAEMRVHQMFSENYTGAFIYDTLANIKTAITAV</sequence>
<organism evidence="4">
    <name type="scientific">uncultured Caudovirales phage</name>
    <dbReference type="NCBI Taxonomy" id="2100421"/>
    <lineage>
        <taxon>Viruses</taxon>
        <taxon>Duplodnaviria</taxon>
        <taxon>Heunggongvirae</taxon>
        <taxon>Uroviricota</taxon>
        <taxon>Caudoviricetes</taxon>
        <taxon>Peduoviridae</taxon>
        <taxon>Maltschvirus</taxon>
        <taxon>Maltschvirus maltsch</taxon>
    </lineage>
</organism>
<dbReference type="Pfam" id="PF05065">
    <property type="entry name" value="Phage_capsid"/>
    <property type="match status" value="1"/>
</dbReference>
<dbReference type="Gene3D" id="3.30.2320.10">
    <property type="entry name" value="hypothetical protein PF0899 domain"/>
    <property type="match status" value="1"/>
</dbReference>
<gene>
    <name evidence="4" type="ORF">UFOVP1338_1</name>
</gene>
<evidence type="ECO:0000259" key="3">
    <source>
        <dbReference type="Pfam" id="PF05065"/>
    </source>
</evidence>
<reference evidence="4" key="1">
    <citation type="submission" date="2020-05" db="EMBL/GenBank/DDBJ databases">
        <authorList>
            <person name="Chiriac C."/>
            <person name="Salcher M."/>
            <person name="Ghai R."/>
            <person name="Kavagutti S V."/>
        </authorList>
    </citation>
    <scope>NUCLEOTIDE SEQUENCE</scope>
</reference>
<dbReference type="InterPro" id="IPR024455">
    <property type="entry name" value="Phage_capsid"/>
</dbReference>
<feature type="non-terminal residue" evidence="4">
    <location>
        <position position="1"/>
    </location>
</feature>
<name>A0A6J5RN57_9CAUD</name>
<protein>
    <submittedName>
        <fullName evidence="4">Major_cap_HK97, phage major capsid protein, HK97 family</fullName>
    </submittedName>
</protein>
<dbReference type="NCBIfam" id="TIGR01554">
    <property type="entry name" value="major_cap_HK97"/>
    <property type="match status" value="1"/>
</dbReference>
<evidence type="ECO:0000256" key="2">
    <source>
        <dbReference type="ARBA" id="ARBA00022844"/>
    </source>
</evidence>
<keyword evidence="2" id="KW-0946">Virion</keyword>
<proteinExistence type="predicted"/>
<dbReference type="SUPFAM" id="SSF56563">
    <property type="entry name" value="Major capsid protein gp5"/>
    <property type="match status" value="1"/>
</dbReference>